<evidence type="ECO:0000259" key="2">
    <source>
        <dbReference type="PROSITE" id="PS50164"/>
    </source>
</evidence>
<sequence length="93" mass="11202">MEPAVYILASKKDGVLYIGVTSELKRRVWEHREGIGSVFTRKYHVHKLVYFERHPSMESAIVREKRLKKWDRAWKVRLIEATNPDWKDLYDML</sequence>
<comment type="similarity">
    <text evidence="1">Belongs to the UPF0213 family.</text>
</comment>
<organism evidence="3">
    <name type="scientific">Oceanithermus profundus</name>
    <dbReference type="NCBI Taxonomy" id="187137"/>
    <lineage>
        <taxon>Bacteria</taxon>
        <taxon>Thermotogati</taxon>
        <taxon>Deinococcota</taxon>
        <taxon>Deinococci</taxon>
        <taxon>Thermales</taxon>
        <taxon>Thermaceae</taxon>
        <taxon>Oceanithermus</taxon>
    </lineage>
</organism>
<gene>
    <name evidence="3" type="ORF">ENJ85_04310</name>
</gene>
<dbReference type="InterPro" id="IPR050190">
    <property type="entry name" value="UPF0213_domain"/>
</dbReference>
<evidence type="ECO:0000313" key="3">
    <source>
        <dbReference type="EMBL" id="HHO58380.1"/>
    </source>
</evidence>
<dbReference type="AlphaFoldDB" id="A0A7C5WWK5"/>
<dbReference type="CDD" id="cd10448">
    <property type="entry name" value="GIY-YIG_unchar_3"/>
    <property type="match status" value="1"/>
</dbReference>
<dbReference type="PANTHER" id="PTHR34477">
    <property type="entry name" value="UPF0213 PROTEIN YHBQ"/>
    <property type="match status" value="1"/>
</dbReference>
<dbReference type="EMBL" id="DRNZ01000270">
    <property type="protein sequence ID" value="HHO58380.1"/>
    <property type="molecule type" value="Genomic_DNA"/>
</dbReference>
<feature type="domain" description="GIY-YIG" evidence="2">
    <location>
        <begin position="1"/>
        <end position="77"/>
    </location>
</feature>
<dbReference type="PROSITE" id="PS50164">
    <property type="entry name" value="GIY_YIG"/>
    <property type="match status" value="1"/>
</dbReference>
<accession>A0A7C5WWK5</accession>
<dbReference type="SMART" id="SM00465">
    <property type="entry name" value="GIYc"/>
    <property type="match status" value="1"/>
</dbReference>
<dbReference type="Proteomes" id="UP000886105">
    <property type="component" value="Unassembled WGS sequence"/>
</dbReference>
<dbReference type="Pfam" id="PF01541">
    <property type="entry name" value="GIY-YIG"/>
    <property type="match status" value="1"/>
</dbReference>
<comment type="caution">
    <text evidence="3">The sequence shown here is derived from an EMBL/GenBank/DDBJ whole genome shotgun (WGS) entry which is preliminary data.</text>
</comment>
<dbReference type="Gene3D" id="3.40.1440.10">
    <property type="entry name" value="GIY-YIG endonuclease"/>
    <property type="match status" value="1"/>
</dbReference>
<protein>
    <submittedName>
        <fullName evidence="3">GIY-YIG nuclease family protein</fullName>
    </submittedName>
</protein>
<dbReference type="SUPFAM" id="SSF82771">
    <property type="entry name" value="GIY-YIG endonuclease"/>
    <property type="match status" value="1"/>
</dbReference>
<reference evidence="3" key="1">
    <citation type="journal article" date="2020" name="mSystems">
        <title>Genome- and Community-Level Interaction Insights into Carbon Utilization and Element Cycling Functions of Hydrothermarchaeota in Hydrothermal Sediment.</title>
        <authorList>
            <person name="Zhou Z."/>
            <person name="Liu Y."/>
            <person name="Xu W."/>
            <person name="Pan J."/>
            <person name="Luo Z.H."/>
            <person name="Li M."/>
        </authorList>
    </citation>
    <scope>NUCLEOTIDE SEQUENCE [LARGE SCALE GENOMIC DNA]</scope>
    <source>
        <strain evidence="3">HyVt-523</strain>
    </source>
</reference>
<name>A0A7C5WWK5_9DEIN</name>
<dbReference type="InterPro" id="IPR035901">
    <property type="entry name" value="GIY-YIG_endonuc_sf"/>
</dbReference>
<dbReference type="InterPro" id="IPR000305">
    <property type="entry name" value="GIY-YIG_endonuc"/>
</dbReference>
<proteinExistence type="inferred from homology"/>
<dbReference type="PANTHER" id="PTHR34477:SF5">
    <property type="entry name" value="BSL5627 PROTEIN"/>
    <property type="match status" value="1"/>
</dbReference>
<evidence type="ECO:0000256" key="1">
    <source>
        <dbReference type="ARBA" id="ARBA00007435"/>
    </source>
</evidence>